<sequence length="330" mass="37232">MDSEEENSSFNAQGDRINKDVKDFGNSMDEEVDELNINELDTRVWLVKVPEFLATRWNQISESGVELGKLRIYNTPDENDRAITLLVNSESGENIPTEYNLNLINKTAKNMYVFSEERDPEEEIKPTNISAFKNVPTAISGTIHHECIVTPSLDNQYQEIIRRRVFNASKPSRTVQMLGGTHKSSNLFSPGLAGRDAIFGARRKGLLNGTETRLERIPRSELIDLLFNAFEKYQYWTLKGLIEFTKQPTMYLREVLNEIAALNKRGPYSSMYSLKPEFSVNQPAATASTETPETSQQSAGTASADSSVQIQDSFNDFGADEDDDDFEDVE</sequence>
<evidence type="ECO:0000259" key="11">
    <source>
        <dbReference type="Pfam" id="PF02270"/>
    </source>
</evidence>
<dbReference type="STRING" id="133381.A0A2T9ZLK4"/>
<evidence type="ECO:0000313" key="14">
    <source>
        <dbReference type="Proteomes" id="UP000245609"/>
    </source>
</evidence>
<feature type="compositionally biased region" description="Low complexity" evidence="10">
    <location>
        <begin position="282"/>
        <end position="299"/>
    </location>
</feature>
<dbReference type="GO" id="GO:0003677">
    <property type="term" value="F:DNA binding"/>
    <property type="evidence" value="ECO:0007669"/>
    <property type="project" value="UniProtKB-KW"/>
</dbReference>
<reference evidence="13 14" key="1">
    <citation type="journal article" date="2018" name="MBio">
        <title>Comparative Genomics Reveals the Core Gene Toolbox for the Fungus-Insect Symbiosis.</title>
        <authorList>
            <person name="Wang Y."/>
            <person name="Stata M."/>
            <person name="Wang W."/>
            <person name="Stajich J.E."/>
            <person name="White M.M."/>
            <person name="Moncalvo J.M."/>
        </authorList>
    </citation>
    <scope>NUCLEOTIDE SEQUENCE [LARGE SCALE GENOMIC DNA]</scope>
    <source>
        <strain evidence="13 14">SC-DP-2</strain>
    </source>
</reference>
<keyword evidence="7" id="KW-0539">Nucleus</keyword>
<evidence type="ECO:0000256" key="1">
    <source>
        <dbReference type="ARBA" id="ARBA00004123"/>
    </source>
</evidence>
<dbReference type="FunFam" id="1.10.10.10:FF:000035">
    <property type="entry name" value="General transcription factor IIF subunit 2"/>
    <property type="match status" value="1"/>
</dbReference>
<evidence type="ECO:0000256" key="8">
    <source>
        <dbReference type="ARBA" id="ARBA00081473"/>
    </source>
</evidence>
<dbReference type="Gene3D" id="1.10.10.10">
    <property type="entry name" value="Winged helix-like DNA-binding domain superfamily/Winged helix DNA-binding domain"/>
    <property type="match status" value="1"/>
</dbReference>
<dbReference type="SUPFAM" id="SSF50916">
    <property type="entry name" value="Rap30/74 interaction domains"/>
    <property type="match status" value="1"/>
</dbReference>
<dbReference type="InterPro" id="IPR040504">
    <property type="entry name" value="TFIIF_beta_N"/>
</dbReference>
<keyword evidence="14" id="KW-1185">Reference proteome</keyword>
<keyword evidence="4" id="KW-0805">Transcription regulation</keyword>
<keyword evidence="5" id="KW-0238">DNA-binding</keyword>
<dbReference type="Pfam" id="PF02270">
    <property type="entry name" value="TFIIF_beta"/>
    <property type="match status" value="1"/>
</dbReference>
<dbReference type="PANTHER" id="PTHR10445:SF0">
    <property type="entry name" value="GENERAL TRANSCRIPTION FACTOR IIF SUBUNIT 2"/>
    <property type="match status" value="1"/>
</dbReference>
<feature type="region of interest" description="Disordered" evidence="10">
    <location>
        <begin position="280"/>
        <end position="330"/>
    </location>
</feature>
<gene>
    <name evidence="13" type="ORF">BB560_000038</name>
</gene>
<evidence type="ECO:0000256" key="2">
    <source>
        <dbReference type="ARBA" id="ARBA00009543"/>
    </source>
</evidence>
<organism evidence="13 14">
    <name type="scientific">Smittium megazygosporum</name>
    <dbReference type="NCBI Taxonomy" id="133381"/>
    <lineage>
        <taxon>Eukaryota</taxon>
        <taxon>Fungi</taxon>
        <taxon>Fungi incertae sedis</taxon>
        <taxon>Zoopagomycota</taxon>
        <taxon>Kickxellomycotina</taxon>
        <taxon>Harpellomycetes</taxon>
        <taxon>Harpellales</taxon>
        <taxon>Legeriomycetaceae</taxon>
        <taxon>Smittium</taxon>
    </lineage>
</organism>
<dbReference type="GO" id="GO:0005674">
    <property type="term" value="C:transcription factor TFIIF complex"/>
    <property type="evidence" value="ECO:0007669"/>
    <property type="project" value="InterPro"/>
</dbReference>
<evidence type="ECO:0000256" key="9">
    <source>
        <dbReference type="ARBA" id="ARBA00081863"/>
    </source>
</evidence>
<evidence type="ECO:0000256" key="4">
    <source>
        <dbReference type="ARBA" id="ARBA00023015"/>
    </source>
</evidence>
<dbReference type="InterPro" id="IPR003196">
    <property type="entry name" value="TFIIF_beta"/>
</dbReference>
<keyword evidence="6" id="KW-0804">Transcription</keyword>
<protein>
    <recommendedName>
        <fullName evidence="3">Transcription initiation factor IIF subunit beta</fullName>
    </recommendedName>
    <alternativeName>
        <fullName evidence="9">TFIIF medium subunit</fullName>
    </alternativeName>
    <alternativeName>
        <fullName evidence="8">TFIIF-beta</fullName>
    </alternativeName>
</protein>
<dbReference type="InterPro" id="IPR011039">
    <property type="entry name" value="TFIIF_interaction"/>
</dbReference>
<comment type="subcellular location">
    <subcellularLocation>
        <location evidence="1">Nucleus</location>
    </subcellularLocation>
</comment>
<dbReference type="AlphaFoldDB" id="A0A2T9ZLK4"/>
<comment type="caution">
    <text evidence="13">The sequence shown here is derived from an EMBL/GenBank/DDBJ whole genome shotgun (WGS) entry which is preliminary data.</text>
</comment>
<accession>A0A2T9ZLK4</accession>
<dbReference type="InterPro" id="IPR036388">
    <property type="entry name" value="WH-like_DNA-bd_sf"/>
</dbReference>
<feature type="region of interest" description="Disordered" evidence="10">
    <location>
        <begin position="1"/>
        <end position="23"/>
    </location>
</feature>
<evidence type="ECO:0000256" key="5">
    <source>
        <dbReference type="ARBA" id="ARBA00023125"/>
    </source>
</evidence>
<dbReference type="Pfam" id="PF17683">
    <property type="entry name" value="TFIIF_beta_N"/>
    <property type="match status" value="1"/>
</dbReference>
<feature type="domain" description="TFIIF beta subunit N-terminal" evidence="12">
    <location>
        <begin position="42"/>
        <end position="151"/>
    </location>
</feature>
<comment type="similarity">
    <text evidence="2">Belongs to the TFIIF beta subunit family.</text>
</comment>
<dbReference type="SUPFAM" id="SSF46785">
    <property type="entry name" value="Winged helix' DNA-binding domain"/>
    <property type="match status" value="1"/>
</dbReference>
<dbReference type="Proteomes" id="UP000245609">
    <property type="component" value="Unassembled WGS sequence"/>
</dbReference>
<proteinExistence type="inferred from homology"/>
<dbReference type="InterPro" id="IPR040450">
    <property type="entry name" value="TFIIF_beta_HTH"/>
</dbReference>
<evidence type="ECO:0000256" key="7">
    <source>
        <dbReference type="ARBA" id="ARBA00023242"/>
    </source>
</evidence>
<evidence type="ECO:0000256" key="3">
    <source>
        <dbReference type="ARBA" id="ARBA00021453"/>
    </source>
</evidence>
<feature type="compositionally biased region" description="Acidic residues" evidence="10">
    <location>
        <begin position="318"/>
        <end position="330"/>
    </location>
</feature>
<evidence type="ECO:0000256" key="6">
    <source>
        <dbReference type="ARBA" id="ARBA00023163"/>
    </source>
</evidence>
<feature type="compositionally biased region" description="Polar residues" evidence="10">
    <location>
        <begin position="300"/>
        <end position="311"/>
    </location>
</feature>
<dbReference type="GO" id="GO:0006367">
    <property type="term" value="P:transcription initiation at RNA polymerase II promoter"/>
    <property type="evidence" value="ECO:0007669"/>
    <property type="project" value="InterPro"/>
</dbReference>
<evidence type="ECO:0000256" key="10">
    <source>
        <dbReference type="SAM" id="MobiDB-lite"/>
    </source>
</evidence>
<dbReference type="EMBL" id="MBFS01000004">
    <property type="protein sequence ID" value="PVV05440.1"/>
    <property type="molecule type" value="Genomic_DNA"/>
</dbReference>
<feature type="domain" description="TFIIF beta subunit HTH" evidence="11">
    <location>
        <begin position="216"/>
        <end position="278"/>
    </location>
</feature>
<dbReference type="InterPro" id="IPR036390">
    <property type="entry name" value="WH_DNA-bd_sf"/>
</dbReference>
<dbReference type="PANTHER" id="PTHR10445">
    <property type="entry name" value="GENERAL TRANSCRIPTION FACTOR IIF SUBUNIT 2"/>
    <property type="match status" value="1"/>
</dbReference>
<evidence type="ECO:0000259" key="12">
    <source>
        <dbReference type="Pfam" id="PF17683"/>
    </source>
</evidence>
<dbReference type="OrthoDB" id="26094at2759"/>
<dbReference type="CDD" id="cd07980">
    <property type="entry name" value="TFIIF_beta"/>
    <property type="match status" value="1"/>
</dbReference>
<evidence type="ECO:0000313" key="13">
    <source>
        <dbReference type="EMBL" id="PVV05440.1"/>
    </source>
</evidence>
<name>A0A2T9ZLK4_9FUNG</name>